<dbReference type="InterPro" id="IPR056693">
    <property type="entry name" value="DUF7791"/>
</dbReference>
<evidence type="ECO:0000259" key="2">
    <source>
        <dbReference type="Pfam" id="PF24883"/>
    </source>
</evidence>
<dbReference type="SUPFAM" id="SSF52540">
    <property type="entry name" value="P-loop containing nucleoside triphosphate hydrolases"/>
    <property type="match status" value="1"/>
</dbReference>
<dbReference type="Pfam" id="PF24883">
    <property type="entry name" value="NPHP3_N"/>
    <property type="match status" value="1"/>
</dbReference>
<keyword evidence="1" id="KW-0677">Repeat</keyword>
<dbReference type="AlphaFoldDB" id="A0A9W8NN48"/>
<feature type="domain" description="DUF7791" evidence="3">
    <location>
        <begin position="553"/>
        <end position="684"/>
    </location>
</feature>
<dbReference type="EMBL" id="JANPWZ010000067">
    <property type="protein sequence ID" value="KAJ3579710.1"/>
    <property type="molecule type" value="Genomic_DNA"/>
</dbReference>
<proteinExistence type="predicted"/>
<dbReference type="InterPro" id="IPR056884">
    <property type="entry name" value="NPHP3-like_N"/>
</dbReference>
<dbReference type="Proteomes" id="UP001148614">
    <property type="component" value="Unassembled WGS sequence"/>
</dbReference>
<evidence type="ECO:0000313" key="5">
    <source>
        <dbReference type="Proteomes" id="UP001148614"/>
    </source>
</evidence>
<dbReference type="PANTHER" id="PTHR10039">
    <property type="entry name" value="AMELOGENIN"/>
    <property type="match status" value="1"/>
</dbReference>
<gene>
    <name evidence="4" type="ORF">NPX13_g859</name>
</gene>
<reference evidence="4" key="1">
    <citation type="submission" date="2022-07" db="EMBL/GenBank/DDBJ databases">
        <title>Genome Sequence of Xylaria arbuscula.</title>
        <authorList>
            <person name="Buettner E."/>
        </authorList>
    </citation>
    <scope>NUCLEOTIDE SEQUENCE</scope>
    <source>
        <strain evidence="4">VT107</strain>
    </source>
</reference>
<evidence type="ECO:0000256" key="1">
    <source>
        <dbReference type="ARBA" id="ARBA00022737"/>
    </source>
</evidence>
<dbReference type="InterPro" id="IPR027417">
    <property type="entry name" value="P-loop_NTPase"/>
</dbReference>
<dbReference type="Gene3D" id="3.40.50.300">
    <property type="entry name" value="P-loop containing nucleotide triphosphate hydrolases"/>
    <property type="match status" value="1"/>
</dbReference>
<keyword evidence="5" id="KW-1185">Reference proteome</keyword>
<comment type="caution">
    <text evidence="4">The sequence shown here is derived from an EMBL/GenBank/DDBJ whole genome shotgun (WGS) entry which is preliminary data.</text>
</comment>
<sequence length="1063" mass="120830">MEPLTALGLAANLVQFVQFAFDLSRRSATIYHSATGSSESAQHLDGIYSKLSTFSGHLVLNSVNNAPSHPGALASKHCANLVALAEDCQSVCDELLKSVGKLRVQEGTGTCERRWKSFRKALLETWQAGRVNELMDRIDRLQSNMTLHLCWVSSENIGNLKKDIRKMRDDAQTQLQSRTQEITDVAVTLRRIESQVENLSAQQKLRHVVRASDDDIDLLTTTLSSLSIRARRVRREQAIIKSLDYDQRPYRQKAISAAHKKTFSWIFKEAQPGAKPQGDFNHWLLHEHGTFWITGKPGSGKSTLLKYVAQQQKTEEQLRKWAHPKPVVIATHYFWSGGSEMQRSQEGLLRSFLHNIFCQAPSIIAQVCDFGDSSSLQELQTRPWSIDELQACLDAILDTDDLPFAICLFVDGLDESSDDHFEVCEALKRLCRPHAIKLCVSSRPWNVFELHFGKDPSSHLSVHELTRADIKAYSESRLHGHPGWKTLAAQTCDADRLINIITEKALGVFLWVFLVTNQLREGITEGDSIEDLHARLESFPADLEPFFKHMLDSVDEFYHKKMAELLLMMLAAAQNSTLSEMHPILLVMQEREYGNDGYAIQQSIDPKDPAWFERQIQVTKKRLNGRCKGLVEVNHGCVTFLHRTVKDFLETKPILDFLMTKSRLDFNPDLSIARAFLCWLKQTENGDIFNDTSRNWRFRCNNDSFMGLLNMAMSHAGHCEDLQSQLEPLLDNMEATINKNFHCDQRASNSGERQPVAIFRERVIYFGLNHYLSKNLSADPEYLYDCRTPPLSVPFIDISVSTSAEHTELLPSARKRRKATLMCLLQHGSHPNESYFDDGRPSTPWCDFIRPLSPLSSMKGRWGTMQLLLEAGADPDIWCGQEPYHVPLWLQLLFMSLAVPESPWDKRAEAERIVDIFRIMLQKSRTLDCVQVPLCSYATPWERLGRSISDAIRDNLEHPNFHSRMFREFAYYTRHLKLPWGELESKLERLVGPKLLVPILRAANDTGVSTPIGAAKRKAEAIVPGTEGDSQNNQACINVEDTENARHNKKRAITPLTGFRGEI</sequence>
<feature type="domain" description="Nephrocystin 3-like N-terminal" evidence="2">
    <location>
        <begin position="279"/>
        <end position="443"/>
    </location>
</feature>
<name>A0A9W8NN48_9PEZI</name>
<evidence type="ECO:0000259" key="3">
    <source>
        <dbReference type="Pfam" id="PF25053"/>
    </source>
</evidence>
<organism evidence="4 5">
    <name type="scientific">Xylaria arbuscula</name>
    <dbReference type="NCBI Taxonomy" id="114810"/>
    <lineage>
        <taxon>Eukaryota</taxon>
        <taxon>Fungi</taxon>
        <taxon>Dikarya</taxon>
        <taxon>Ascomycota</taxon>
        <taxon>Pezizomycotina</taxon>
        <taxon>Sordariomycetes</taxon>
        <taxon>Xylariomycetidae</taxon>
        <taxon>Xylariales</taxon>
        <taxon>Xylariaceae</taxon>
        <taxon>Xylaria</taxon>
    </lineage>
</organism>
<evidence type="ECO:0008006" key="6">
    <source>
        <dbReference type="Google" id="ProtNLM"/>
    </source>
</evidence>
<dbReference type="VEuPathDB" id="FungiDB:F4678DRAFT_440604"/>
<accession>A0A9W8NN48</accession>
<dbReference type="PANTHER" id="PTHR10039:SF5">
    <property type="entry name" value="NACHT DOMAIN-CONTAINING PROTEIN"/>
    <property type="match status" value="1"/>
</dbReference>
<dbReference type="Pfam" id="PF25053">
    <property type="entry name" value="DUF7791"/>
    <property type="match status" value="1"/>
</dbReference>
<evidence type="ECO:0000313" key="4">
    <source>
        <dbReference type="EMBL" id="KAJ3579710.1"/>
    </source>
</evidence>
<protein>
    <recommendedName>
        <fullName evidence="6">NACHT domain-containing protein</fullName>
    </recommendedName>
</protein>